<feature type="non-terminal residue" evidence="2">
    <location>
        <position position="133"/>
    </location>
</feature>
<dbReference type="STRING" id="407821.A0A087UN21"/>
<proteinExistence type="predicted"/>
<keyword evidence="3" id="KW-1185">Reference proteome</keyword>
<evidence type="ECO:0000313" key="2">
    <source>
        <dbReference type="EMBL" id="KFM78760.1"/>
    </source>
</evidence>
<organism evidence="2 3">
    <name type="scientific">Stegodyphus mimosarum</name>
    <name type="common">African social velvet spider</name>
    <dbReference type="NCBI Taxonomy" id="407821"/>
    <lineage>
        <taxon>Eukaryota</taxon>
        <taxon>Metazoa</taxon>
        <taxon>Ecdysozoa</taxon>
        <taxon>Arthropoda</taxon>
        <taxon>Chelicerata</taxon>
        <taxon>Arachnida</taxon>
        <taxon>Araneae</taxon>
        <taxon>Araneomorphae</taxon>
        <taxon>Entelegynae</taxon>
        <taxon>Eresoidea</taxon>
        <taxon>Eresidae</taxon>
        <taxon>Stegodyphus</taxon>
    </lineage>
</organism>
<dbReference type="OrthoDB" id="10571956at2759"/>
<name>A0A087UN21_STEMI</name>
<dbReference type="EMBL" id="KK120656">
    <property type="protein sequence ID" value="KFM78760.1"/>
    <property type="molecule type" value="Genomic_DNA"/>
</dbReference>
<protein>
    <submittedName>
        <fullName evidence="2">Uncharacterized protein</fullName>
    </submittedName>
</protein>
<accession>A0A087UN21</accession>
<feature type="compositionally biased region" description="Basic and acidic residues" evidence="1">
    <location>
        <begin position="85"/>
        <end position="98"/>
    </location>
</feature>
<dbReference type="Proteomes" id="UP000054359">
    <property type="component" value="Unassembled WGS sequence"/>
</dbReference>
<gene>
    <name evidence="2" type="ORF">X975_21368</name>
</gene>
<evidence type="ECO:0000313" key="3">
    <source>
        <dbReference type="Proteomes" id="UP000054359"/>
    </source>
</evidence>
<sequence length="133" mass="14879">MPETTKFKKEDTSATDQISNSLSEVICVRNADSKSTFKSQNSHANINISEVLMQSGIWKSIDQQSNKTTKKFLVAKSKKKKRGKRDSSKSEERRRLSVMEEEDEEQVNSTSYTSPLPSTPCDPSSETNNGTVV</sequence>
<feature type="compositionally biased region" description="Polar residues" evidence="1">
    <location>
        <begin position="121"/>
        <end position="133"/>
    </location>
</feature>
<feature type="compositionally biased region" description="Basic and acidic residues" evidence="1">
    <location>
        <begin position="1"/>
        <end position="12"/>
    </location>
</feature>
<feature type="region of interest" description="Disordered" evidence="1">
    <location>
        <begin position="1"/>
        <end position="21"/>
    </location>
</feature>
<reference evidence="2 3" key="1">
    <citation type="submission" date="2013-11" db="EMBL/GenBank/DDBJ databases">
        <title>Genome sequencing of Stegodyphus mimosarum.</title>
        <authorList>
            <person name="Bechsgaard J."/>
        </authorList>
    </citation>
    <scope>NUCLEOTIDE SEQUENCE [LARGE SCALE GENOMIC DNA]</scope>
</reference>
<feature type="region of interest" description="Disordered" evidence="1">
    <location>
        <begin position="64"/>
        <end position="133"/>
    </location>
</feature>
<evidence type="ECO:0000256" key="1">
    <source>
        <dbReference type="SAM" id="MobiDB-lite"/>
    </source>
</evidence>
<dbReference type="AlphaFoldDB" id="A0A087UN21"/>